<keyword evidence="4" id="KW-1185">Reference proteome</keyword>
<evidence type="ECO:0000256" key="1">
    <source>
        <dbReference type="SAM" id="Coils"/>
    </source>
</evidence>
<dbReference type="InterPro" id="IPR036047">
    <property type="entry name" value="F-box-like_dom_sf"/>
</dbReference>
<name>A0A4Y7ST86_COPMI</name>
<dbReference type="Gene3D" id="1.20.1280.50">
    <property type="match status" value="1"/>
</dbReference>
<evidence type="ECO:0000313" key="3">
    <source>
        <dbReference type="EMBL" id="TEB24469.1"/>
    </source>
</evidence>
<accession>A0A4Y7ST86</accession>
<dbReference type="AlphaFoldDB" id="A0A4Y7ST86"/>
<proteinExistence type="predicted"/>
<dbReference type="STRING" id="71717.A0A4Y7ST86"/>
<sequence length="135" mass="14921">MAATNLDYSSFSGASRLLLETSGVTEAEGYHAKIKQRIQELEQETLRISQEICALKSCHNTATTANRLPSEVLALIFSSVSRFNTGASILTVAHICRHWRLIAMDHPQLFADLRGIALQSEAHTRAMVRLSKEAP</sequence>
<organism evidence="3 4">
    <name type="scientific">Coprinellus micaceus</name>
    <name type="common">Glistening ink-cap mushroom</name>
    <name type="synonym">Coprinus micaceus</name>
    <dbReference type="NCBI Taxonomy" id="71717"/>
    <lineage>
        <taxon>Eukaryota</taxon>
        <taxon>Fungi</taxon>
        <taxon>Dikarya</taxon>
        <taxon>Basidiomycota</taxon>
        <taxon>Agaricomycotina</taxon>
        <taxon>Agaricomycetes</taxon>
        <taxon>Agaricomycetidae</taxon>
        <taxon>Agaricales</taxon>
        <taxon>Agaricineae</taxon>
        <taxon>Psathyrellaceae</taxon>
        <taxon>Coprinellus</taxon>
    </lineage>
</organism>
<keyword evidence="1" id="KW-0175">Coiled coil</keyword>
<dbReference type="Pfam" id="PF12937">
    <property type="entry name" value="F-box-like"/>
    <property type="match status" value="1"/>
</dbReference>
<dbReference type="EMBL" id="QPFP01000066">
    <property type="protein sequence ID" value="TEB24469.1"/>
    <property type="molecule type" value="Genomic_DNA"/>
</dbReference>
<comment type="caution">
    <text evidence="3">The sequence shown here is derived from an EMBL/GenBank/DDBJ whole genome shotgun (WGS) entry which is preliminary data.</text>
</comment>
<dbReference type="Proteomes" id="UP000298030">
    <property type="component" value="Unassembled WGS sequence"/>
</dbReference>
<feature type="domain" description="F-box" evidence="2">
    <location>
        <begin position="66"/>
        <end position="111"/>
    </location>
</feature>
<dbReference type="OrthoDB" id="2269034at2759"/>
<dbReference type="SUPFAM" id="SSF81383">
    <property type="entry name" value="F-box domain"/>
    <property type="match status" value="1"/>
</dbReference>
<reference evidence="3 4" key="1">
    <citation type="journal article" date="2019" name="Nat. Ecol. Evol.">
        <title>Megaphylogeny resolves global patterns of mushroom evolution.</title>
        <authorList>
            <person name="Varga T."/>
            <person name="Krizsan K."/>
            <person name="Foldi C."/>
            <person name="Dima B."/>
            <person name="Sanchez-Garcia M."/>
            <person name="Sanchez-Ramirez S."/>
            <person name="Szollosi G.J."/>
            <person name="Szarkandi J.G."/>
            <person name="Papp V."/>
            <person name="Albert L."/>
            <person name="Andreopoulos W."/>
            <person name="Angelini C."/>
            <person name="Antonin V."/>
            <person name="Barry K.W."/>
            <person name="Bougher N.L."/>
            <person name="Buchanan P."/>
            <person name="Buyck B."/>
            <person name="Bense V."/>
            <person name="Catcheside P."/>
            <person name="Chovatia M."/>
            <person name="Cooper J."/>
            <person name="Damon W."/>
            <person name="Desjardin D."/>
            <person name="Finy P."/>
            <person name="Geml J."/>
            <person name="Haridas S."/>
            <person name="Hughes K."/>
            <person name="Justo A."/>
            <person name="Karasinski D."/>
            <person name="Kautmanova I."/>
            <person name="Kiss B."/>
            <person name="Kocsube S."/>
            <person name="Kotiranta H."/>
            <person name="LaButti K.M."/>
            <person name="Lechner B.E."/>
            <person name="Liimatainen K."/>
            <person name="Lipzen A."/>
            <person name="Lukacs Z."/>
            <person name="Mihaltcheva S."/>
            <person name="Morgado L.N."/>
            <person name="Niskanen T."/>
            <person name="Noordeloos M.E."/>
            <person name="Ohm R.A."/>
            <person name="Ortiz-Santana B."/>
            <person name="Ovrebo C."/>
            <person name="Racz N."/>
            <person name="Riley R."/>
            <person name="Savchenko A."/>
            <person name="Shiryaev A."/>
            <person name="Soop K."/>
            <person name="Spirin V."/>
            <person name="Szebenyi C."/>
            <person name="Tomsovsky M."/>
            <person name="Tulloss R.E."/>
            <person name="Uehling J."/>
            <person name="Grigoriev I.V."/>
            <person name="Vagvolgyi C."/>
            <person name="Papp T."/>
            <person name="Martin F.M."/>
            <person name="Miettinen O."/>
            <person name="Hibbett D.S."/>
            <person name="Nagy L.G."/>
        </authorList>
    </citation>
    <scope>NUCLEOTIDE SEQUENCE [LARGE SCALE GENOMIC DNA]</scope>
    <source>
        <strain evidence="3 4">FP101781</strain>
    </source>
</reference>
<feature type="coiled-coil region" evidence="1">
    <location>
        <begin position="24"/>
        <end position="51"/>
    </location>
</feature>
<evidence type="ECO:0000259" key="2">
    <source>
        <dbReference type="Pfam" id="PF12937"/>
    </source>
</evidence>
<evidence type="ECO:0000313" key="4">
    <source>
        <dbReference type="Proteomes" id="UP000298030"/>
    </source>
</evidence>
<dbReference type="InterPro" id="IPR001810">
    <property type="entry name" value="F-box_dom"/>
</dbReference>
<gene>
    <name evidence="3" type="ORF">FA13DRAFT_1312268</name>
</gene>
<protein>
    <recommendedName>
        <fullName evidence="2">F-box domain-containing protein</fullName>
    </recommendedName>
</protein>